<dbReference type="AlphaFoldDB" id="A0ABD3RG70"/>
<feature type="compositionally biased region" description="Basic residues" evidence="1">
    <location>
        <begin position="460"/>
        <end position="469"/>
    </location>
</feature>
<evidence type="ECO:0000256" key="1">
    <source>
        <dbReference type="SAM" id="MobiDB-lite"/>
    </source>
</evidence>
<accession>A0ABD3RG70</accession>
<keyword evidence="3" id="KW-1185">Reference proteome</keyword>
<feature type="region of interest" description="Disordered" evidence="1">
    <location>
        <begin position="21"/>
        <end position="53"/>
    </location>
</feature>
<feature type="region of interest" description="Disordered" evidence="1">
    <location>
        <begin position="65"/>
        <end position="435"/>
    </location>
</feature>
<feature type="region of interest" description="Disordered" evidence="1">
    <location>
        <begin position="448"/>
        <end position="531"/>
    </location>
</feature>
<feature type="compositionally biased region" description="Low complexity" evidence="1">
    <location>
        <begin position="495"/>
        <end position="512"/>
    </location>
</feature>
<organism evidence="2 3">
    <name type="scientific">Cyclostephanos tholiformis</name>
    <dbReference type="NCBI Taxonomy" id="382380"/>
    <lineage>
        <taxon>Eukaryota</taxon>
        <taxon>Sar</taxon>
        <taxon>Stramenopiles</taxon>
        <taxon>Ochrophyta</taxon>
        <taxon>Bacillariophyta</taxon>
        <taxon>Coscinodiscophyceae</taxon>
        <taxon>Thalassiosirophycidae</taxon>
        <taxon>Stephanodiscales</taxon>
        <taxon>Stephanodiscaceae</taxon>
        <taxon>Cyclostephanos</taxon>
    </lineage>
</organism>
<gene>
    <name evidence="2" type="ORF">ACHAXA_005534</name>
</gene>
<comment type="caution">
    <text evidence="2">The sequence shown here is derived from an EMBL/GenBank/DDBJ whole genome shotgun (WGS) entry which is preliminary data.</text>
</comment>
<feature type="compositionally biased region" description="Polar residues" evidence="1">
    <location>
        <begin position="36"/>
        <end position="53"/>
    </location>
</feature>
<dbReference type="EMBL" id="JALLPB020000229">
    <property type="protein sequence ID" value="KAL3811868.1"/>
    <property type="molecule type" value="Genomic_DNA"/>
</dbReference>
<name>A0ABD3RG70_9STRA</name>
<evidence type="ECO:0000313" key="3">
    <source>
        <dbReference type="Proteomes" id="UP001530377"/>
    </source>
</evidence>
<reference evidence="2 3" key="1">
    <citation type="submission" date="2024-10" db="EMBL/GenBank/DDBJ databases">
        <title>Updated reference genomes for cyclostephanoid diatoms.</title>
        <authorList>
            <person name="Roberts W.R."/>
            <person name="Alverson A.J."/>
        </authorList>
    </citation>
    <scope>NUCLEOTIDE SEQUENCE [LARGE SCALE GENOMIC DNA]</scope>
    <source>
        <strain evidence="2 3">AJA228-03</strain>
    </source>
</reference>
<dbReference type="Proteomes" id="UP001530377">
    <property type="component" value="Unassembled WGS sequence"/>
</dbReference>
<feature type="compositionally biased region" description="Acidic residues" evidence="1">
    <location>
        <begin position="97"/>
        <end position="112"/>
    </location>
</feature>
<evidence type="ECO:0000313" key="2">
    <source>
        <dbReference type="EMBL" id="KAL3811868.1"/>
    </source>
</evidence>
<proteinExistence type="predicted"/>
<feature type="compositionally biased region" description="Basic residues" evidence="1">
    <location>
        <begin position="194"/>
        <end position="203"/>
    </location>
</feature>
<feature type="compositionally biased region" description="Basic and acidic residues" evidence="1">
    <location>
        <begin position="314"/>
        <end position="330"/>
    </location>
</feature>
<protein>
    <submittedName>
        <fullName evidence="2">Uncharacterized protein</fullName>
    </submittedName>
</protein>
<feature type="compositionally biased region" description="Acidic residues" evidence="1">
    <location>
        <begin position="386"/>
        <end position="396"/>
    </location>
</feature>
<sequence>MGLTLRGRDKKKYGPIVVPSATTTNAAHGSDACVESVSTSTLPASIDPPSSSMSRVEWIAATQAAPTNIDAAWRNDDDDDDGSSSYHPENDRVVVSDDNDGTALPDDDEDDDGGRGGAAAAGAAASLPSSSSTIMEDWSPKERVSASSLRMETSAIGDGTAAGKGKTGRSSSTAPGGNVATLPRQQRSEQQRGASRKTIRGVRRAGGDGSNGGAMRKFKGIGFLTPPKKDTERVFVSSTGQKQQRQEQQRQQKQRQQQRAVGSDYSPPSVMGLIDDPDILGNENGCGGVSGFEIMLSSVTNANDDPSGAGGDSRGGEQRQRRRRHSDEKFVSAGIEKIGEHATPGGGNDVATEAPSTVAETDVRATPEPSPRKNLIGLFDRSDGGNDNDDDEEEEDVAKATSVDDDDGAAVARADTNISGGGDGLVREGNDGGAVTDVRIDSSVAEFAGEKKSRSTLSRLTRRSARASSKKIPSSSPPPSPTMAADRQRPRQFRPTVTTTPPSSSSSPAAAAHQQPHQNRPTVPVTPNEDSDSFIRVPQFIIRCDDEVSNSSTLTEPDVTRRARAIRTRLTSSNIMCGTIAEGFSTTGASSAMGASGASVTEAVDQFCGSFQSNLDNAYAAFENVLQYLPCAGSIKDAVELELETDKMFSVAFQTSPINDATNWDQSTVKLFLRPGRCQGSQLRHPTLAWAILPVVSRMKASGNFDISFEVEKTWSTLSLLNVHSIIADEGGDAISSSFFSITAANGVVHLFEAPSAEARDYVVKGLRSVISRYTYHMIVGDSKIICDLFSDDVADTTGELPSLAKPCNLLNKVVHNLLDQQ</sequence>